<dbReference type="CDD" id="cd00178">
    <property type="entry name" value="beta-trefoil_STI"/>
    <property type="match status" value="1"/>
</dbReference>
<dbReference type="Gene3D" id="2.80.10.50">
    <property type="match status" value="1"/>
</dbReference>
<feature type="signal peptide" evidence="2">
    <location>
        <begin position="1"/>
        <end position="36"/>
    </location>
</feature>
<dbReference type="PANTHER" id="PTHR33107:SF88">
    <property type="entry name" value="PROTEINASE INHIBITOR I3"/>
    <property type="match status" value="1"/>
</dbReference>
<dbReference type="EMBL" id="PKPP01004795">
    <property type="protein sequence ID" value="PWA62744.1"/>
    <property type="molecule type" value="Genomic_DNA"/>
</dbReference>
<proteinExistence type="inferred from homology"/>
<gene>
    <name evidence="3" type="ORF">CTI12_AA361190</name>
</gene>
<dbReference type="InterPro" id="IPR011065">
    <property type="entry name" value="Kunitz_inhibitor_STI-like_sf"/>
</dbReference>
<keyword evidence="4" id="KW-1185">Reference proteome</keyword>
<keyword evidence="2" id="KW-0732">Signal</keyword>
<dbReference type="InterPro" id="IPR056368">
    <property type="entry name" value="KTI1"/>
</dbReference>
<evidence type="ECO:0000313" key="4">
    <source>
        <dbReference type="Proteomes" id="UP000245207"/>
    </source>
</evidence>
<dbReference type="AlphaFoldDB" id="A0A2U1MNE7"/>
<evidence type="ECO:0000256" key="1">
    <source>
        <dbReference type="ARBA" id="ARBA00005440"/>
    </source>
</evidence>
<dbReference type="Pfam" id="PF00197">
    <property type="entry name" value="Kunitz_legume"/>
    <property type="match status" value="1"/>
</dbReference>
<organism evidence="3 4">
    <name type="scientific">Artemisia annua</name>
    <name type="common">Sweet wormwood</name>
    <dbReference type="NCBI Taxonomy" id="35608"/>
    <lineage>
        <taxon>Eukaryota</taxon>
        <taxon>Viridiplantae</taxon>
        <taxon>Streptophyta</taxon>
        <taxon>Embryophyta</taxon>
        <taxon>Tracheophyta</taxon>
        <taxon>Spermatophyta</taxon>
        <taxon>Magnoliopsida</taxon>
        <taxon>eudicotyledons</taxon>
        <taxon>Gunneridae</taxon>
        <taxon>Pentapetalae</taxon>
        <taxon>asterids</taxon>
        <taxon>campanulids</taxon>
        <taxon>Asterales</taxon>
        <taxon>Asteraceae</taxon>
        <taxon>Asteroideae</taxon>
        <taxon>Anthemideae</taxon>
        <taxon>Artemisiinae</taxon>
        <taxon>Artemisia</taxon>
    </lineage>
</organism>
<dbReference type="PRINTS" id="PR00291">
    <property type="entry name" value="KUNITZINHBTR"/>
</dbReference>
<dbReference type="PANTHER" id="PTHR33107">
    <property type="entry name" value="KUNITZ TRYPSIN INHIBITOR 2"/>
    <property type="match status" value="1"/>
</dbReference>
<dbReference type="InterPro" id="IPR002160">
    <property type="entry name" value="Prot_inh_Kunz-lg"/>
</dbReference>
<reference evidence="3 4" key="1">
    <citation type="journal article" date="2018" name="Mol. Plant">
        <title>The genome of Artemisia annua provides insight into the evolution of Asteraceae family and artemisinin biosynthesis.</title>
        <authorList>
            <person name="Shen Q."/>
            <person name="Zhang L."/>
            <person name="Liao Z."/>
            <person name="Wang S."/>
            <person name="Yan T."/>
            <person name="Shi P."/>
            <person name="Liu M."/>
            <person name="Fu X."/>
            <person name="Pan Q."/>
            <person name="Wang Y."/>
            <person name="Lv Z."/>
            <person name="Lu X."/>
            <person name="Zhang F."/>
            <person name="Jiang W."/>
            <person name="Ma Y."/>
            <person name="Chen M."/>
            <person name="Hao X."/>
            <person name="Li L."/>
            <person name="Tang Y."/>
            <person name="Lv G."/>
            <person name="Zhou Y."/>
            <person name="Sun X."/>
            <person name="Brodelius P.E."/>
            <person name="Rose J.K.C."/>
            <person name="Tang K."/>
        </authorList>
    </citation>
    <scope>NUCLEOTIDE SEQUENCE [LARGE SCALE GENOMIC DNA]</scope>
    <source>
        <strain evidence="4">cv. Huhao1</strain>
        <tissue evidence="3">Leaf</tissue>
    </source>
</reference>
<dbReference type="SMART" id="SM00452">
    <property type="entry name" value="STI"/>
    <property type="match status" value="1"/>
</dbReference>
<comment type="similarity">
    <text evidence="1">Belongs to the protease inhibitor I3 (leguminous Kunitz-type inhibitor) family.</text>
</comment>
<feature type="chain" id="PRO_5015699585" evidence="2">
    <location>
        <begin position="37"/>
        <end position="219"/>
    </location>
</feature>
<sequence length="219" mass="24101">MSYLTITPNINQNIYNMKSPLFFILFLVFIIHTASAADDVVYDVRGNKVLNNVPYHIGPVVWAKGGGIKLTDKKNNNKICPFNVVQDPAEVNIGGKFSFTQVAKENYLKTSRILGIDSGSAKSGCDVSTFWKIDDAEAKAPKNLITTGGLFDTAASCFQIVQYPKPTSPKIHSYMLQHCPYFCGAGPHTCFNVSVVVDNGVRYLASSGTPFEFVFKKIK</sequence>
<evidence type="ECO:0000313" key="3">
    <source>
        <dbReference type="EMBL" id="PWA62744.1"/>
    </source>
</evidence>
<dbReference type="GO" id="GO:0004866">
    <property type="term" value="F:endopeptidase inhibitor activity"/>
    <property type="evidence" value="ECO:0007669"/>
    <property type="project" value="InterPro"/>
</dbReference>
<comment type="caution">
    <text evidence="3">The sequence shown here is derived from an EMBL/GenBank/DDBJ whole genome shotgun (WGS) entry which is preliminary data.</text>
</comment>
<evidence type="ECO:0000256" key="2">
    <source>
        <dbReference type="SAM" id="SignalP"/>
    </source>
</evidence>
<accession>A0A2U1MNE7</accession>
<name>A0A2U1MNE7_ARTAN</name>
<dbReference type="SUPFAM" id="SSF50386">
    <property type="entry name" value="STI-like"/>
    <property type="match status" value="1"/>
</dbReference>
<dbReference type="OrthoDB" id="1618320at2759"/>
<dbReference type="STRING" id="35608.A0A2U1MNE7"/>
<dbReference type="Proteomes" id="UP000245207">
    <property type="component" value="Unassembled WGS sequence"/>
</dbReference>
<protein>
    <submittedName>
        <fullName evidence="3">Proteinase inhibitor I3</fullName>
    </submittedName>
</protein>